<proteinExistence type="predicted"/>
<feature type="region of interest" description="Disordered" evidence="1">
    <location>
        <begin position="288"/>
        <end position="313"/>
    </location>
</feature>
<feature type="region of interest" description="Disordered" evidence="1">
    <location>
        <begin position="343"/>
        <end position="365"/>
    </location>
</feature>
<sequence length="474" mass="51788">MPELPSTHRKIIVRPRDGLDLRKTSCYGISTAIFTAAGITAIQASSDLVCPNVVQNIVVVCTEKEDNAHKILALKNIRVNGKEHEVAVYAAAEGNYVKGVIRNVECDIGDAELERLIVHQGNPSARGVKRIKDTGSVVVLFDGGDVPGYIRVGQAIVRCYLYKKQMEVCSNAPVLVIVRTSAPLQWSTCATAVGPRIRSKAIHVYLDANSAARDHTTGDKACKQKYQTPFVIRQRRKEREMERAFDMDLRDFPTLGAGMPRPSSGGWLQPFTVGGGSALPITAKWASKAQNPEPYRTQAGPSTQVSGGTVTANESEELKKVRNENAKLSSELAQVKKELASLKNAVSASRQDGDQNGTNGRKRRAVGDVPEVDVTDSLNQIKESLKLISSTLQEITKVIVIVKAQNRFIDFRLRDLECKMGLPEPEPLPTELSQLISDPTVVAELVQKQIPCPQSNSQAQSRDPKAQPCTKTKC</sequence>
<evidence type="ECO:0000313" key="2">
    <source>
        <dbReference type="EMBL" id="KAH7935628.1"/>
    </source>
</evidence>
<name>A0A9D4SMR2_RHISA</name>
<reference evidence="2" key="1">
    <citation type="journal article" date="2020" name="Cell">
        <title>Large-Scale Comparative Analyses of Tick Genomes Elucidate Their Genetic Diversity and Vector Capacities.</title>
        <authorList>
            <consortium name="Tick Genome and Microbiome Consortium (TIGMIC)"/>
            <person name="Jia N."/>
            <person name="Wang J."/>
            <person name="Shi W."/>
            <person name="Du L."/>
            <person name="Sun Y."/>
            <person name="Zhan W."/>
            <person name="Jiang J.F."/>
            <person name="Wang Q."/>
            <person name="Zhang B."/>
            <person name="Ji P."/>
            <person name="Bell-Sakyi L."/>
            <person name="Cui X.M."/>
            <person name="Yuan T.T."/>
            <person name="Jiang B.G."/>
            <person name="Yang W.F."/>
            <person name="Lam T.T."/>
            <person name="Chang Q.C."/>
            <person name="Ding S.J."/>
            <person name="Wang X.J."/>
            <person name="Zhu J.G."/>
            <person name="Ruan X.D."/>
            <person name="Zhao L."/>
            <person name="Wei J.T."/>
            <person name="Ye R.Z."/>
            <person name="Que T.C."/>
            <person name="Du C.H."/>
            <person name="Zhou Y.H."/>
            <person name="Cheng J.X."/>
            <person name="Dai P.F."/>
            <person name="Guo W.B."/>
            <person name="Han X.H."/>
            <person name="Huang E.J."/>
            <person name="Li L.F."/>
            <person name="Wei W."/>
            <person name="Gao Y.C."/>
            <person name="Liu J.Z."/>
            <person name="Shao H.Z."/>
            <person name="Wang X."/>
            <person name="Wang C.C."/>
            <person name="Yang T.C."/>
            <person name="Huo Q.B."/>
            <person name="Li W."/>
            <person name="Chen H.Y."/>
            <person name="Chen S.E."/>
            <person name="Zhou L.G."/>
            <person name="Ni X.B."/>
            <person name="Tian J.H."/>
            <person name="Sheng Y."/>
            <person name="Liu T."/>
            <person name="Pan Y.S."/>
            <person name="Xia L.Y."/>
            <person name="Li J."/>
            <person name="Zhao F."/>
            <person name="Cao W.C."/>
        </authorList>
    </citation>
    <scope>NUCLEOTIDE SEQUENCE</scope>
    <source>
        <strain evidence="2">Rsan-2018</strain>
    </source>
</reference>
<protein>
    <submittedName>
        <fullName evidence="2">Uncharacterized protein</fullName>
    </submittedName>
</protein>
<organism evidence="2 3">
    <name type="scientific">Rhipicephalus sanguineus</name>
    <name type="common">Brown dog tick</name>
    <name type="synonym">Ixodes sanguineus</name>
    <dbReference type="NCBI Taxonomy" id="34632"/>
    <lineage>
        <taxon>Eukaryota</taxon>
        <taxon>Metazoa</taxon>
        <taxon>Ecdysozoa</taxon>
        <taxon>Arthropoda</taxon>
        <taxon>Chelicerata</taxon>
        <taxon>Arachnida</taxon>
        <taxon>Acari</taxon>
        <taxon>Parasitiformes</taxon>
        <taxon>Ixodida</taxon>
        <taxon>Ixodoidea</taxon>
        <taxon>Ixodidae</taxon>
        <taxon>Rhipicephalinae</taxon>
        <taxon>Rhipicephalus</taxon>
        <taxon>Rhipicephalus</taxon>
    </lineage>
</organism>
<gene>
    <name evidence="2" type="ORF">HPB52_010682</name>
</gene>
<evidence type="ECO:0000313" key="3">
    <source>
        <dbReference type="Proteomes" id="UP000821837"/>
    </source>
</evidence>
<feature type="compositionally biased region" description="Polar residues" evidence="1">
    <location>
        <begin position="452"/>
        <end position="461"/>
    </location>
</feature>
<feature type="region of interest" description="Disordered" evidence="1">
    <location>
        <begin position="452"/>
        <end position="474"/>
    </location>
</feature>
<comment type="caution">
    <text evidence="2">The sequence shown here is derived from an EMBL/GenBank/DDBJ whole genome shotgun (WGS) entry which is preliminary data.</text>
</comment>
<dbReference type="Proteomes" id="UP000821837">
    <property type="component" value="Unassembled WGS sequence"/>
</dbReference>
<dbReference type="AlphaFoldDB" id="A0A9D4SMR2"/>
<evidence type="ECO:0000256" key="1">
    <source>
        <dbReference type="SAM" id="MobiDB-lite"/>
    </source>
</evidence>
<reference evidence="2" key="2">
    <citation type="submission" date="2021-09" db="EMBL/GenBank/DDBJ databases">
        <authorList>
            <person name="Jia N."/>
            <person name="Wang J."/>
            <person name="Shi W."/>
            <person name="Du L."/>
            <person name="Sun Y."/>
            <person name="Zhan W."/>
            <person name="Jiang J."/>
            <person name="Wang Q."/>
            <person name="Zhang B."/>
            <person name="Ji P."/>
            <person name="Sakyi L.B."/>
            <person name="Cui X."/>
            <person name="Yuan T."/>
            <person name="Jiang B."/>
            <person name="Yang W."/>
            <person name="Lam T.T.-Y."/>
            <person name="Chang Q."/>
            <person name="Ding S."/>
            <person name="Wang X."/>
            <person name="Zhu J."/>
            <person name="Ruan X."/>
            <person name="Zhao L."/>
            <person name="Wei J."/>
            <person name="Que T."/>
            <person name="Du C."/>
            <person name="Cheng J."/>
            <person name="Dai P."/>
            <person name="Han X."/>
            <person name="Huang E."/>
            <person name="Gao Y."/>
            <person name="Liu J."/>
            <person name="Shao H."/>
            <person name="Ye R."/>
            <person name="Li L."/>
            <person name="Wei W."/>
            <person name="Wang X."/>
            <person name="Wang C."/>
            <person name="Huo Q."/>
            <person name="Li W."/>
            <person name="Guo W."/>
            <person name="Chen H."/>
            <person name="Chen S."/>
            <person name="Zhou L."/>
            <person name="Zhou L."/>
            <person name="Ni X."/>
            <person name="Tian J."/>
            <person name="Zhou Y."/>
            <person name="Sheng Y."/>
            <person name="Liu T."/>
            <person name="Pan Y."/>
            <person name="Xia L."/>
            <person name="Li J."/>
            <person name="Zhao F."/>
            <person name="Cao W."/>
        </authorList>
    </citation>
    <scope>NUCLEOTIDE SEQUENCE</scope>
    <source>
        <strain evidence="2">Rsan-2018</strain>
        <tissue evidence="2">Larvae</tissue>
    </source>
</reference>
<dbReference type="EMBL" id="JABSTV010001255">
    <property type="protein sequence ID" value="KAH7935628.1"/>
    <property type="molecule type" value="Genomic_DNA"/>
</dbReference>
<accession>A0A9D4SMR2</accession>
<feature type="compositionally biased region" description="Polar residues" evidence="1">
    <location>
        <begin position="299"/>
        <end position="313"/>
    </location>
</feature>
<feature type="compositionally biased region" description="Polar residues" evidence="1">
    <location>
        <begin position="344"/>
        <end position="359"/>
    </location>
</feature>
<keyword evidence="3" id="KW-1185">Reference proteome</keyword>